<feature type="compositionally biased region" description="Polar residues" evidence="2">
    <location>
        <begin position="250"/>
        <end position="272"/>
    </location>
</feature>
<sequence>MTQKPLINSDTGLNPALAAALASLEVQLEQELTRYRRTRIGMRANSQSRVNSYSNNYPQELADQNATMANTQLSTVEIKPQTKSLPLPATSQEKSAPVIIKSSTNNKSLQPGSENLSYTPTPVVKTEIQDKSQPQTTPESNTQIPLPPANSTDSSSIIPAIAQGNQSEKLLADDTPAQPDDYLESSEALLRSLTDEQPESSQTNNSSDSLLSPLGIGSMLLLLVASLTLGYVVFNPKSLPQLNLSRLFNGNSSSSAENPQEVGDNSQTQLQPELTPIPKYPNLAAKEFPEVRSPIDVVGLQPKVQPTPIAPANPIAIPAPVIPPAINPLPEAQPLPTLDASIAPSLQPLPQVTATPPLAMSDAPPPVIAEIKPSADGRYHIVIDNQNSNALTAARKVVPDAYLSPNSTLIYLATVKTKEEAQQKLKQLQAKGVKARLQQP</sequence>
<evidence type="ECO:0000256" key="2">
    <source>
        <dbReference type="SAM" id="MobiDB-lite"/>
    </source>
</evidence>
<comment type="caution">
    <text evidence="3">The sequence shown here is derived from an EMBL/GenBank/DDBJ whole genome shotgun (WGS) entry which is preliminary data.</text>
</comment>
<evidence type="ECO:0008006" key="5">
    <source>
        <dbReference type="Google" id="ProtNLM"/>
    </source>
</evidence>
<organism evidence="3 4">
    <name type="scientific">Anabaena subtropica FACHB-260</name>
    <dbReference type="NCBI Taxonomy" id="2692884"/>
    <lineage>
        <taxon>Bacteria</taxon>
        <taxon>Bacillati</taxon>
        <taxon>Cyanobacteriota</taxon>
        <taxon>Cyanophyceae</taxon>
        <taxon>Nostocales</taxon>
        <taxon>Nostocaceae</taxon>
        <taxon>Anabaena</taxon>
    </lineage>
</organism>
<protein>
    <recommendedName>
        <fullName evidence="5">SPOR domain-containing protein</fullName>
    </recommendedName>
</protein>
<feature type="region of interest" description="Disordered" evidence="2">
    <location>
        <begin position="250"/>
        <end position="279"/>
    </location>
</feature>
<keyword evidence="4" id="KW-1185">Reference proteome</keyword>
<reference evidence="3 4" key="1">
    <citation type="journal article" date="2020" name="ISME J.">
        <title>Comparative genomics reveals insights into cyanobacterial evolution and habitat adaptation.</title>
        <authorList>
            <person name="Chen M.Y."/>
            <person name="Teng W.K."/>
            <person name="Zhao L."/>
            <person name="Hu C.X."/>
            <person name="Zhou Y.K."/>
            <person name="Han B.P."/>
            <person name="Song L.R."/>
            <person name="Shu W.S."/>
        </authorList>
    </citation>
    <scope>NUCLEOTIDE SEQUENCE [LARGE SCALE GENOMIC DNA]</scope>
    <source>
        <strain evidence="3 4">FACHB-260</strain>
    </source>
</reference>
<name>A0ABR8CV64_9NOST</name>
<feature type="coiled-coil region" evidence="1">
    <location>
        <begin position="411"/>
        <end position="438"/>
    </location>
</feature>
<feature type="region of interest" description="Disordered" evidence="2">
    <location>
        <begin position="127"/>
        <end position="156"/>
    </location>
</feature>
<accession>A0ABR8CV64</accession>
<dbReference type="EMBL" id="JACJRF010000028">
    <property type="protein sequence ID" value="MBD2345675.1"/>
    <property type="molecule type" value="Genomic_DNA"/>
</dbReference>
<gene>
    <name evidence="3" type="ORF">H6G18_16180</name>
</gene>
<evidence type="ECO:0000256" key="1">
    <source>
        <dbReference type="SAM" id="Coils"/>
    </source>
</evidence>
<feature type="compositionally biased region" description="Polar residues" evidence="2">
    <location>
        <begin position="131"/>
        <end position="156"/>
    </location>
</feature>
<dbReference type="RefSeq" id="WP_190408104.1">
    <property type="nucleotide sequence ID" value="NZ_JACJRF010000028.1"/>
</dbReference>
<dbReference type="Proteomes" id="UP000607281">
    <property type="component" value="Unassembled WGS sequence"/>
</dbReference>
<evidence type="ECO:0000313" key="3">
    <source>
        <dbReference type="EMBL" id="MBD2345675.1"/>
    </source>
</evidence>
<proteinExistence type="predicted"/>
<keyword evidence="1" id="KW-0175">Coiled coil</keyword>
<evidence type="ECO:0000313" key="4">
    <source>
        <dbReference type="Proteomes" id="UP000607281"/>
    </source>
</evidence>